<feature type="active site" description="Proton acceptor" evidence="13">
    <location>
        <position position="305"/>
    </location>
</feature>
<dbReference type="AlphaFoldDB" id="A0A2A4X3F8"/>
<evidence type="ECO:0000256" key="10">
    <source>
        <dbReference type="ARBA" id="ARBA00023002"/>
    </source>
</evidence>
<evidence type="ECO:0000313" key="16">
    <source>
        <dbReference type="EMBL" id="PCI77100.1"/>
    </source>
</evidence>
<evidence type="ECO:0000313" key="17">
    <source>
        <dbReference type="Proteomes" id="UP000218775"/>
    </source>
</evidence>
<dbReference type="Proteomes" id="UP000218775">
    <property type="component" value="Unassembled WGS sequence"/>
</dbReference>
<dbReference type="Pfam" id="PF02910">
    <property type="entry name" value="Succ_DH_flav_C"/>
    <property type="match status" value="1"/>
</dbReference>
<dbReference type="NCBIfam" id="NF006392">
    <property type="entry name" value="PRK08641.1"/>
    <property type="match status" value="1"/>
</dbReference>
<dbReference type="FunFam" id="3.50.50.60:FF:000009">
    <property type="entry name" value="Succinate dehydrogenase flavoprotein subunit"/>
    <property type="match status" value="1"/>
</dbReference>
<comment type="subcellular location">
    <subcellularLocation>
        <location evidence="2">Cell membrane</location>
        <topology evidence="2">Peripheral membrane protein</topology>
        <orientation evidence="2">Cytoplasmic side</orientation>
    </subcellularLocation>
</comment>
<comment type="cofactor">
    <cofactor evidence="1">
        <name>FAD</name>
        <dbReference type="ChEBI" id="CHEBI:57692"/>
    </cofactor>
</comment>
<dbReference type="InterPro" id="IPR036188">
    <property type="entry name" value="FAD/NAD-bd_sf"/>
</dbReference>
<dbReference type="InterPro" id="IPR037099">
    <property type="entry name" value="Fum_R/Succ_DH_flav-like_C_sf"/>
</dbReference>
<reference evidence="17" key="1">
    <citation type="submission" date="2017-08" db="EMBL/GenBank/DDBJ databases">
        <title>A dynamic microbial community with high functional redundancy inhabits the cold, oxic subseafloor aquifer.</title>
        <authorList>
            <person name="Tully B.J."/>
            <person name="Wheat C.G."/>
            <person name="Glazer B.T."/>
            <person name="Huber J.A."/>
        </authorList>
    </citation>
    <scope>NUCLEOTIDE SEQUENCE [LARGE SCALE GENOMIC DNA]</scope>
</reference>
<dbReference type="EC" id="1.3.5.1" evidence="4"/>
<dbReference type="SUPFAM" id="SSF56425">
    <property type="entry name" value="Succinate dehydrogenase/fumarate reductase flavoprotein, catalytic domain"/>
    <property type="match status" value="1"/>
</dbReference>
<dbReference type="PROSITE" id="PS51257">
    <property type="entry name" value="PROKAR_LIPOPROTEIN"/>
    <property type="match status" value="1"/>
</dbReference>
<feature type="domain" description="Fumarate reductase/succinate dehydrogenase flavoprotein-like C-terminal" evidence="15">
    <location>
        <begin position="482"/>
        <end position="609"/>
    </location>
</feature>
<evidence type="ECO:0000259" key="15">
    <source>
        <dbReference type="Pfam" id="PF02910"/>
    </source>
</evidence>
<evidence type="ECO:0000256" key="6">
    <source>
        <dbReference type="ARBA" id="ARBA00022475"/>
    </source>
</evidence>
<dbReference type="InterPro" id="IPR003953">
    <property type="entry name" value="FAD-dep_OxRdtase_2_FAD-bd"/>
</dbReference>
<dbReference type="Pfam" id="PF00890">
    <property type="entry name" value="FAD_binding_2"/>
    <property type="match status" value="1"/>
</dbReference>
<dbReference type="GO" id="GO:0009055">
    <property type="term" value="F:electron transfer activity"/>
    <property type="evidence" value="ECO:0007669"/>
    <property type="project" value="TreeGrafter"/>
</dbReference>
<evidence type="ECO:0000256" key="2">
    <source>
        <dbReference type="ARBA" id="ARBA00004413"/>
    </source>
</evidence>
<dbReference type="GO" id="GO:0005886">
    <property type="term" value="C:plasma membrane"/>
    <property type="evidence" value="ECO:0007669"/>
    <property type="project" value="UniProtKB-SubCell"/>
</dbReference>
<comment type="catalytic activity">
    <reaction evidence="12">
        <text>a quinone + succinate = fumarate + a quinol</text>
        <dbReference type="Rhea" id="RHEA:40523"/>
        <dbReference type="ChEBI" id="CHEBI:24646"/>
        <dbReference type="ChEBI" id="CHEBI:29806"/>
        <dbReference type="ChEBI" id="CHEBI:30031"/>
        <dbReference type="ChEBI" id="CHEBI:132124"/>
        <dbReference type="EC" id="1.3.5.1"/>
    </reaction>
</comment>
<dbReference type="SUPFAM" id="SSF51905">
    <property type="entry name" value="FAD/NAD(P)-binding domain"/>
    <property type="match status" value="1"/>
</dbReference>
<organism evidence="16 17">
    <name type="scientific">Aerophobetes bacterium</name>
    <dbReference type="NCBI Taxonomy" id="2030807"/>
    <lineage>
        <taxon>Bacteria</taxon>
        <taxon>Candidatus Aerophobota</taxon>
    </lineage>
</organism>
<keyword evidence="7" id="KW-0285">Flavoprotein</keyword>
<dbReference type="InterPro" id="IPR003952">
    <property type="entry name" value="FRD_SDH_FAD_BS"/>
</dbReference>
<dbReference type="PANTHER" id="PTHR11632:SF53">
    <property type="entry name" value="SUCCINATE DEHYDROGENASE FLAVOPROTEIN SUBUNIT"/>
    <property type="match status" value="1"/>
</dbReference>
<dbReference type="GO" id="GO:0050660">
    <property type="term" value="F:flavin adenine dinucleotide binding"/>
    <property type="evidence" value="ECO:0007669"/>
    <property type="project" value="TreeGrafter"/>
</dbReference>
<evidence type="ECO:0000256" key="12">
    <source>
        <dbReference type="ARBA" id="ARBA00049220"/>
    </source>
</evidence>
<dbReference type="PRINTS" id="PR00420">
    <property type="entry name" value="RNGMNOXGNASE"/>
</dbReference>
<dbReference type="NCBIfam" id="TIGR01811">
    <property type="entry name" value="sdhA_Bsu"/>
    <property type="match status" value="1"/>
</dbReference>
<proteinExistence type="inferred from homology"/>
<dbReference type="GO" id="GO:0009061">
    <property type="term" value="P:anaerobic respiration"/>
    <property type="evidence" value="ECO:0007669"/>
    <property type="project" value="TreeGrafter"/>
</dbReference>
<dbReference type="Gene3D" id="1.20.58.100">
    <property type="entry name" value="Fumarate reductase/succinate dehydrogenase flavoprotein-like, C-terminal domain"/>
    <property type="match status" value="1"/>
</dbReference>
<keyword evidence="10" id="KW-0560">Oxidoreductase</keyword>
<name>A0A2A4X3F8_UNCAE</name>
<dbReference type="Gene3D" id="3.50.50.60">
    <property type="entry name" value="FAD/NAD(P)-binding domain"/>
    <property type="match status" value="1"/>
</dbReference>
<keyword evidence="9" id="KW-0249">Electron transport</keyword>
<accession>A0A2A4X3F8</accession>
<dbReference type="InterPro" id="IPR027477">
    <property type="entry name" value="Succ_DH/fumarate_Rdtase_cat_sf"/>
</dbReference>
<keyword evidence="11" id="KW-0472">Membrane</keyword>
<dbReference type="PANTHER" id="PTHR11632">
    <property type="entry name" value="SUCCINATE DEHYDROGENASE 2 FLAVOPROTEIN SUBUNIT"/>
    <property type="match status" value="1"/>
</dbReference>
<evidence type="ECO:0000256" key="13">
    <source>
        <dbReference type="PIRSR" id="PIRSR630664-50"/>
    </source>
</evidence>
<dbReference type="InterPro" id="IPR011280">
    <property type="entry name" value="Succ_DH/Fum_Rdt_flav_su"/>
</dbReference>
<evidence type="ECO:0000256" key="1">
    <source>
        <dbReference type="ARBA" id="ARBA00001974"/>
    </source>
</evidence>
<dbReference type="InterPro" id="IPR015939">
    <property type="entry name" value="Fum_Rdtase/Succ_DH_flav-like_C"/>
</dbReference>
<dbReference type="InterPro" id="IPR030664">
    <property type="entry name" value="SdhA/FrdA/AprA"/>
</dbReference>
<dbReference type="EMBL" id="NVUK01000020">
    <property type="protein sequence ID" value="PCI77100.1"/>
    <property type="molecule type" value="Genomic_DNA"/>
</dbReference>
<keyword evidence="5" id="KW-0813">Transport</keyword>
<protein>
    <recommendedName>
        <fullName evidence="4">succinate dehydrogenase</fullName>
        <ecNumber evidence="4">1.3.5.1</ecNumber>
    </recommendedName>
</protein>
<keyword evidence="6" id="KW-1003">Cell membrane</keyword>
<evidence type="ECO:0000256" key="8">
    <source>
        <dbReference type="ARBA" id="ARBA00022827"/>
    </source>
</evidence>
<dbReference type="Gene3D" id="3.90.700.10">
    <property type="entry name" value="Succinate dehydrogenase/fumarate reductase flavoprotein, catalytic domain"/>
    <property type="match status" value="1"/>
</dbReference>
<feature type="domain" description="FAD-dependent oxidoreductase 2 FAD-binding" evidence="14">
    <location>
        <begin position="8"/>
        <end position="422"/>
    </location>
</feature>
<dbReference type="PROSITE" id="PS00504">
    <property type="entry name" value="FRD_SDH_FAD_BINDING"/>
    <property type="match status" value="1"/>
</dbReference>
<evidence type="ECO:0000259" key="14">
    <source>
        <dbReference type="Pfam" id="PF00890"/>
    </source>
</evidence>
<evidence type="ECO:0000256" key="3">
    <source>
        <dbReference type="ARBA" id="ARBA00008040"/>
    </source>
</evidence>
<evidence type="ECO:0000256" key="7">
    <source>
        <dbReference type="ARBA" id="ARBA00022630"/>
    </source>
</evidence>
<comment type="similarity">
    <text evidence="3">Belongs to the FAD-dependent oxidoreductase 2 family. FRD/SDH subfamily.</text>
</comment>
<gene>
    <name evidence="16" type="ORF">COB21_03470</name>
</gene>
<evidence type="ECO:0000256" key="5">
    <source>
        <dbReference type="ARBA" id="ARBA00022448"/>
    </source>
</evidence>
<evidence type="ECO:0000256" key="4">
    <source>
        <dbReference type="ARBA" id="ARBA00012792"/>
    </source>
</evidence>
<dbReference type="SUPFAM" id="SSF46977">
    <property type="entry name" value="Succinate dehydrogenase/fumarate reductase flavoprotein C-terminal domain"/>
    <property type="match status" value="1"/>
</dbReference>
<keyword evidence="8" id="KW-0274">FAD</keyword>
<evidence type="ECO:0000256" key="11">
    <source>
        <dbReference type="ARBA" id="ARBA00023136"/>
    </source>
</evidence>
<dbReference type="GO" id="GO:0008177">
    <property type="term" value="F:succinate dehydrogenase (quinone) activity"/>
    <property type="evidence" value="ECO:0007669"/>
    <property type="project" value="UniProtKB-EC"/>
</dbReference>
<sequence length="630" mass="70298">MSDQKKKVIVVGGGLAGLACAVRLAEQGCYVDLISLTQVKRSHSVCAQGGINAAVDLQGEDDSTDIHAYDTIKGGDFLCHQPPVLEMCRCAPKIIAMMARFGCPFSRTPEGNIDFRRFGGTLYHRTAFCGASTGQQLLYSLDEQVRRYEVKRLVKKYEHHEFLRLVMDGDGEAKGIVMSDLRTLELSVLKSDAVVVATGGPGMIFKRSTNSTFCTGAAMGRLYKQGMYYANGEFIQIHPTSIPGRDKMRLMSESIRGEGGRIWVYGDSSKTITNGEGKKIACGKTGEPWYFLEDLYPAFGNLVPRDIAARECLRVMELGLGVEGRKEVFLDVRHLDEAAHHKIESVLKIYTKFTGEDPKKTPMRITPGVHYSMGGAWVDYPAVDDKDKAERYRHMSNLKGCFVIGEADYLYHGANRLGANSLLSCIFSGLVAGVDSVRYLEDIQEEKGEVDEAIFDEALKIEREARDKMLAHRGKENVHQLHDELSDIMIGSVTVKRDNVALGKAIEGIKDLKRRYRDIVLDDSDKRLNQTYVFAAQFGAMLDLAHVIAQSALLRDESRGSHYKSDFPDKDDGSFLKITMAEYDAVADGPKIFYEPIDLRYLDPIERDYTKAKRVKPNLRNVPAQLDLPL</sequence>
<comment type="caution">
    <text evidence="16">The sequence shown here is derived from an EMBL/GenBank/DDBJ whole genome shotgun (WGS) entry which is preliminary data.</text>
</comment>
<evidence type="ECO:0000256" key="9">
    <source>
        <dbReference type="ARBA" id="ARBA00022982"/>
    </source>
</evidence>